<comment type="caution">
    <text evidence="5">The sequence shown here is derived from an EMBL/GenBank/DDBJ whole genome shotgun (WGS) entry which is preliminary data.</text>
</comment>
<dbReference type="Gene3D" id="1.10.10.60">
    <property type="entry name" value="Homeodomain-like"/>
    <property type="match status" value="2"/>
</dbReference>
<dbReference type="SMART" id="SM00342">
    <property type="entry name" value="HTH_ARAC"/>
    <property type="match status" value="1"/>
</dbReference>
<evidence type="ECO:0000256" key="2">
    <source>
        <dbReference type="ARBA" id="ARBA00023125"/>
    </source>
</evidence>
<evidence type="ECO:0000313" key="6">
    <source>
        <dbReference type="Proteomes" id="UP000642748"/>
    </source>
</evidence>
<dbReference type="InterPro" id="IPR032783">
    <property type="entry name" value="AraC_lig"/>
</dbReference>
<evidence type="ECO:0000259" key="4">
    <source>
        <dbReference type="PROSITE" id="PS01124"/>
    </source>
</evidence>
<dbReference type="PROSITE" id="PS00041">
    <property type="entry name" value="HTH_ARAC_FAMILY_1"/>
    <property type="match status" value="1"/>
</dbReference>
<dbReference type="Pfam" id="PF12833">
    <property type="entry name" value="HTH_18"/>
    <property type="match status" value="1"/>
</dbReference>
<organism evidence="5 6">
    <name type="scientific">Rugosimonospora africana</name>
    <dbReference type="NCBI Taxonomy" id="556532"/>
    <lineage>
        <taxon>Bacteria</taxon>
        <taxon>Bacillati</taxon>
        <taxon>Actinomycetota</taxon>
        <taxon>Actinomycetes</taxon>
        <taxon>Micromonosporales</taxon>
        <taxon>Micromonosporaceae</taxon>
        <taxon>Rugosimonospora</taxon>
    </lineage>
</organism>
<dbReference type="PROSITE" id="PS01124">
    <property type="entry name" value="HTH_ARAC_FAMILY_2"/>
    <property type="match status" value="1"/>
</dbReference>
<gene>
    <name evidence="5" type="ORF">Raf01_59010</name>
</gene>
<dbReference type="Pfam" id="PF12852">
    <property type="entry name" value="Cupin_6"/>
    <property type="match status" value="1"/>
</dbReference>
<evidence type="ECO:0000256" key="1">
    <source>
        <dbReference type="ARBA" id="ARBA00023015"/>
    </source>
</evidence>
<dbReference type="GO" id="GO:0003700">
    <property type="term" value="F:DNA-binding transcription factor activity"/>
    <property type="evidence" value="ECO:0007669"/>
    <property type="project" value="InterPro"/>
</dbReference>
<dbReference type="GO" id="GO:0043565">
    <property type="term" value="F:sequence-specific DNA binding"/>
    <property type="evidence" value="ECO:0007669"/>
    <property type="project" value="InterPro"/>
</dbReference>
<dbReference type="AlphaFoldDB" id="A0A8J3QWM8"/>
<keyword evidence="2" id="KW-0238">DNA-binding</keyword>
<dbReference type="InterPro" id="IPR050204">
    <property type="entry name" value="AraC_XylS_family_regulators"/>
</dbReference>
<feature type="domain" description="HTH araC/xylS-type" evidence="4">
    <location>
        <begin position="230"/>
        <end position="328"/>
    </location>
</feature>
<dbReference type="InterPro" id="IPR009057">
    <property type="entry name" value="Homeodomain-like_sf"/>
</dbReference>
<keyword evidence="3" id="KW-0804">Transcription</keyword>
<dbReference type="SUPFAM" id="SSF46689">
    <property type="entry name" value="Homeodomain-like"/>
    <property type="match status" value="2"/>
</dbReference>
<dbReference type="PANTHER" id="PTHR46796">
    <property type="entry name" value="HTH-TYPE TRANSCRIPTIONAL ACTIVATOR RHAS-RELATED"/>
    <property type="match status" value="1"/>
</dbReference>
<sequence>MIVYRDDVDVLSDLLHRARAGNTLVRQLIQRPPWSMTFADAPPLTVVAALGGEASIRLDEAGSGPVRLHGTGLTPVRLAAGDIALISKTRRYTIADSPTTPPQVVIRQGGKYYAGTGEQVPAGHNLAPRTYGDGLPGATTMLRGVYLLRGGVGDRLLAMLPPLAVVPAGPRTRVALDLLTTEAACDEPGQDAVLGRLLDLVLVMALRAWCAGPDATPPAWYRALADPAVGDALRLLHNDPARRWSVAELATETGMSRAAFAARFTGRVGEPPLTYLTAWRMTLAADLLDDTDHTVAAVAREVGYRDPFAFSVAFKRAHGLSPSTWRRRVFFDGTEPPRSKPGAGHGDR</sequence>
<keyword evidence="1" id="KW-0805">Transcription regulation</keyword>
<protein>
    <submittedName>
        <fullName evidence="5">AraC family transcriptional regulator</fullName>
    </submittedName>
</protein>
<proteinExistence type="predicted"/>
<accession>A0A8J3QWM8</accession>
<dbReference type="InterPro" id="IPR018062">
    <property type="entry name" value="HTH_AraC-typ_CS"/>
</dbReference>
<dbReference type="InterPro" id="IPR018060">
    <property type="entry name" value="HTH_AraC"/>
</dbReference>
<evidence type="ECO:0000256" key="3">
    <source>
        <dbReference type="ARBA" id="ARBA00023163"/>
    </source>
</evidence>
<evidence type="ECO:0000313" key="5">
    <source>
        <dbReference type="EMBL" id="GIH17729.1"/>
    </source>
</evidence>
<dbReference type="PANTHER" id="PTHR46796:SF13">
    <property type="entry name" value="HTH-TYPE TRANSCRIPTIONAL ACTIVATOR RHAS"/>
    <property type="match status" value="1"/>
</dbReference>
<keyword evidence="6" id="KW-1185">Reference proteome</keyword>
<dbReference type="EMBL" id="BONZ01000057">
    <property type="protein sequence ID" value="GIH17729.1"/>
    <property type="molecule type" value="Genomic_DNA"/>
</dbReference>
<name>A0A8J3QWM8_9ACTN</name>
<dbReference type="Proteomes" id="UP000642748">
    <property type="component" value="Unassembled WGS sequence"/>
</dbReference>
<reference evidence="5" key="1">
    <citation type="submission" date="2021-01" db="EMBL/GenBank/DDBJ databases">
        <title>Whole genome shotgun sequence of Rugosimonospora africana NBRC 104875.</title>
        <authorList>
            <person name="Komaki H."/>
            <person name="Tamura T."/>
        </authorList>
    </citation>
    <scope>NUCLEOTIDE SEQUENCE</scope>
    <source>
        <strain evidence="5">NBRC 104875</strain>
    </source>
</reference>